<evidence type="ECO:0000313" key="2">
    <source>
        <dbReference type="Proteomes" id="UP001176471"/>
    </source>
</evidence>
<sequence length="91" mass="10536">MYEFALMSRFVELGKLYGLEPWQFDVEYNRQSGETSIVSRPIGHEEYAKFNDMIKALGVSEDDKTIPYEEGPEIFAALDEAIRSAPRKWAR</sequence>
<organism evidence="1 2">
    <name type="scientific">Sphingobium cyanobacteriorum</name>
    <dbReference type="NCBI Taxonomy" id="3063954"/>
    <lineage>
        <taxon>Bacteria</taxon>
        <taxon>Pseudomonadati</taxon>
        <taxon>Pseudomonadota</taxon>
        <taxon>Alphaproteobacteria</taxon>
        <taxon>Sphingomonadales</taxon>
        <taxon>Sphingomonadaceae</taxon>
        <taxon>Sphingobium</taxon>
    </lineage>
</organism>
<dbReference type="Proteomes" id="UP001176471">
    <property type="component" value="Unassembled WGS sequence"/>
</dbReference>
<dbReference type="EMBL" id="JAUQOM010000015">
    <property type="protein sequence ID" value="MDO7837092.1"/>
    <property type="molecule type" value="Genomic_DNA"/>
</dbReference>
<dbReference type="RefSeq" id="WP_304537399.1">
    <property type="nucleotide sequence ID" value="NZ_JAUQOM010000015.1"/>
</dbReference>
<proteinExistence type="predicted"/>
<gene>
    <name evidence="1" type="ORF">Q4610_18775</name>
</gene>
<name>A0ABT8ZRB9_9SPHN</name>
<evidence type="ECO:0000313" key="1">
    <source>
        <dbReference type="EMBL" id="MDO7837092.1"/>
    </source>
</evidence>
<accession>A0ABT8ZRB9</accession>
<reference evidence="1" key="1">
    <citation type="submission" date="2023-07" db="EMBL/GenBank/DDBJ databases">
        <title>Bacterial whole genome sequence for Sphingobium sp. HBC34.</title>
        <authorList>
            <person name="Le V."/>
            <person name="Ko S.-R."/>
            <person name="Ahn C.-Y."/>
            <person name="Oh H.-M."/>
        </authorList>
    </citation>
    <scope>NUCLEOTIDE SEQUENCE</scope>
    <source>
        <strain evidence="1">HBC34</strain>
    </source>
</reference>
<protein>
    <submittedName>
        <fullName evidence="1">Uncharacterized protein</fullName>
    </submittedName>
</protein>
<keyword evidence="2" id="KW-1185">Reference proteome</keyword>
<comment type="caution">
    <text evidence="1">The sequence shown here is derived from an EMBL/GenBank/DDBJ whole genome shotgun (WGS) entry which is preliminary data.</text>
</comment>